<name>A0ABN0TJU5_9PSEU</name>
<feature type="domain" description="AMP-binding enzyme C-terminal" evidence="4">
    <location>
        <begin position="438"/>
        <end position="510"/>
    </location>
</feature>
<dbReference type="InterPro" id="IPR000873">
    <property type="entry name" value="AMP-dep_synth/lig_dom"/>
</dbReference>
<keyword evidence="1" id="KW-0436">Ligase</keyword>
<comment type="caution">
    <text evidence="5">The sequence shown here is derived from an EMBL/GenBank/DDBJ whole genome shotgun (WGS) entry which is preliminary data.</text>
</comment>
<dbReference type="InterPro" id="IPR025110">
    <property type="entry name" value="AMP-bd_C"/>
</dbReference>
<organism evidence="5 6">
    <name type="scientific">Saccharothrix mutabilis subsp. mutabilis</name>
    <dbReference type="NCBI Taxonomy" id="66855"/>
    <lineage>
        <taxon>Bacteria</taxon>
        <taxon>Bacillati</taxon>
        <taxon>Actinomycetota</taxon>
        <taxon>Actinomycetes</taxon>
        <taxon>Pseudonocardiales</taxon>
        <taxon>Pseudonocardiaceae</taxon>
        <taxon>Saccharothrix</taxon>
    </lineage>
</organism>
<evidence type="ECO:0000256" key="1">
    <source>
        <dbReference type="ARBA" id="ARBA00022598"/>
    </source>
</evidence>
<dbReference type="InterPro" id="IPR042099">
    <property type="entry name" value="ANL_N_sf"/>
</dbReference>
<keyword evidence="6" id="KW-1185">Reference proteome</keyword>
<feature type="region of interest" description="Disordered" evidence="2">
    <location>
        <begin position="527"/>
        <end position="550"/>
    </location>
</feature>
<evidence type="ECO:0000313" key="5">
    <source>
        <dbReference type="EMBL" id="GAA0223510.1"/>
    </source>
</evidence>
<gene>
    <name evidence="5" type="ORF">GCM10010492_22090</name>
</gene>
<evidence type="ECO:0000313" key="6">
    <source>
        <dbReference type="Proteomes" id="UP001500416"/>
    </source>
</evidence>
<evidence type="ECO:0000256" key="2">
    <source>
        <dbReference type="SAM" id="MobiDB-lite"/>
    </source>
</evidence>
<dbReference type="Pfam" id="PF13193">
    <property type="entry name" value="AMP-binding_C"/>
    <property type="match status" value="1"/>
</dbReference>
<dbReference type="SUPFAM" id="SSF56801">
    <property type="entry name" value="Acetyl-CoA synthetase-like"/>
    <property type="match status" value="1"/>
</dbReference>
<protein>
    <submittedName>
        <fullName evidence="5">AMP-binding protein</fullName>
    </submittedName>
</protein>
<reference evidence="5 6" key="1">
    <citation type="journal article" date="2019" name="Int. J. Syst. Evol. Microbiol.">
        <title>The Global Catalogue of Microorganisms (GCM) 10K type strain sequencing project: providing services to taxonomists for standard genome sequencing and annotation.</title>
        <authorList>
            <consortium name="The Broad Institute Genomics Platform"/>
            <consortium name="The Broad Institute Genome Sequencing Center for Infectious Disease"/>
            <person name="Wu L."/>
            <person name="Ma J."/>
        </authorList>
    </citation>
    <scope>NUCLEOTIDE SEQUENCE [LARGE SCALE GENOMIC DNA]</scope>
    <source>
        <strain evidence="5 6">JCM 3380</strain>
    </source>
</reference>
<evidence type="ECO:0000259" key="3">
    <source>
        <dbReference type="Pfam" id="PF00501"/>
    </source>
</evidence>
<dbReference type="RefSeq" id="WP_343933612.1">
    <property type="nucleotide sequence ID" value="NZ_BAAABU010000003.1"/>
</dbReference>
<dbReference type="Proteomes" id="UP001500416">
    <property type="component" value="Unassembled WGS sequence"/>
</dbReference>
<feature type="compositionally biased region" description="Low complexity" evidence="2">
    <location>
        <begin position="539"/>
        <end position="550"/>
    </location>
</feature>
<dbReference type="PANTHER" id="PTHR43352">
    <property type="entry name" value="ACETYL-COA SYNTHETASE"/>
    <property type="match status" value="1"/>
</dbReference>
<sequence length="550" mass="59389">MRLSPSAHRDTFCRDNLPPAHLWPDLRPLDHPERLNCAEVLLDRTARRLGPDRPCLLGGGQRWTYGDVRERVNRLAHVLTDHFGLVPGNRVLLRGPNTPWLAVCWLAVVKAGGVVVATMPLLRTGELQTVCDTAKPFLALCDDRFTEALEPLRDNLTVVGQDELDRLCAAAPTDYTAVDTAADDVVLLGFTSGTTGRPKATMHFHRDVLAIADTFSAHIVRPRPDDLFTGTPPLAFTFGLGGLLVFPLRAGAAPLLLERQTPVELAETAHANGVTVLFTAPTVYRAILAAGKADLLRGVRRCVSAGEALPAQVSEDFHAATGTRIIDGIGATEMLHVFISAADDEVRPGATGRVVPGYEAAVLDEHGHPAPDGVAGRLAVRGPTGCRYLADERQAAYVHNGWNITGDTYVRDADGYFWYQARNDDMIISAGYNIAGPEVEAALSRHPRVVDCGVVAAPDAERGWIVKAYVIADGVTAADLQDFVKATIAPYKYPRAVEFVTALPRTDTGKLQRFRLREWAAAGTPVDVLSPATDRSTAGRRPVPGSPGRR</sequence>
<proteinExistence type="predicted"/>
<dbReference type="PROSITE" id="PS00455">
    <property type="entry name" value="AMP_BINDING"/>
    <property type="match status" value="1"/>
</dbReference>
<dbReference type="InterPro" id="IPR045851">
    <property type="entry name" value="AMP-bd_C_sf"/>
</dbReference>
<dbReference type="Pfam" id="PF00501">
    <property type="entry name" value="AMP-binding"/>
    <property type="match status" value="1"/>
</dbReference>
<dbReference type="PANTHER" id="PTHR43352:SF1">
    <property type="entry name" value="ANTHRANILATE--COA LIGASE"/>
    <property type="match status" value="1"/>
</dbReference>
<dbReference type="InterPro" id="IPR020845">
    <property type="entry name" value="AMP-binding_CS"/>
</dbReference>
<evidence type="ECO:0000259" key="4">
    <source>
        <dbReference type="Pfam" id="PF13193"/>
    </source>
</evidence>
<dbReference type="Gene3D" id="3.30.300.30">
    <property type="match status" value="1"/>
</dbReference>
<dbReference type="Gene3D" id="3.40.50.12780">
    <property type="entry name" value="N-terminal domain of ligase-like"/>
    <property type="match status" value="1"/>
</dbReference>
<dbReference type="EMBL" id="BAAABU010000003">
    <property type="protein sequence ID" value="GAA0223510.1"/>
    <property type="molecule type" value="Genomic_DNA"/>
</dbReference>
<feature type="domain" description="AMP-dependent synthetase/ligase" evidence="3">
    <location>
        <begin position="44"/>
        <end position="384"/>
    </location>
</feature>
<accession>A0ABN0TJU5</accession>